<keyword evidence="5 9" id="KW-0808">Transferase</keyword>
<dbReference type="GO" id="GO:0032259">
    <property type="term" value="P:methylation"/>
    <property type="evidence" value="ECO:0007669"/>
    <property type="project" value="UniProtKB-KW"/>
</dbReference>
<comment type="catalytic activity">
    <reaction evidence="1 9">
        <text>a 4-O-methyl-thymidine in DNA + L-cysteinyl-[protein] = a thymidine in DNA + S-methyl-L-cysteinyl-[protein]</text>
        <dbReference type="Rhea" id="RHEA:53428"/>
        <dbReference type="Rhea" id="RHEA-COMP:10131"/>
        <dbReference type="Rhea" id="RHEA-COMP:10132"/>
        <dbReference type="Rhea" id="RHEA-COMP:13555"/>
        <dbReference type="Rhea" id="RHEA-COMP:13556"/>
        <dbReference type="ChEBI" id="CHEBI:29950"/>
        <dbReference type="ChEBI" id="CHEBI:82612"/>
        <dbReference type="ChEBI" id="CHEBI:137386"/>
        <dbReference type="ChEBI" id="CHEBI:137387"/>
        <dbReference type="EC" id="2.1.1.63"/>
    </reaction>
</comment>
<dbReference type="InterPro" id="IPR036631">
    <property type="entry name" value="MGMT_N_sf"/>
</dbReference>
<dbReference type="InterPro" id="IPR023546">
    <property type="entry name" value="MGMT"/>
</dbReference>
<evidence type="ECO:0000256" key="9">
    <source>
        <dbReference type="HAMAP-Rule" id="MF_00772"/>
    </source>
</evidence>
<evidence type="ECO:0000256" key="7">
    <source>
        <dbReference type="ARBA" id="ARBA00023204"/>
    </source>
</evidence>
<evidence type="ECO:0000256" key="8">
    <source>
        <dbReference type="ARBA" id="ARBA00049348"/>
    </source>
</evidence>
<dbReference type="PANTHER" id="PTHR10815">
    <property type="entry name" value="METHYLATED-DNA--PROTEIN-CYSTEINE METHYLTRANSFERASE"/>
    <property type="match status" value="1"/>
</dbReference>
<protein>
    <recommendedName>
        <fullName evidence="9">Methylated-DNA--protein-cysteine methyltransferase</fullName>
        <ecNumber evidence="9">2.1.1.63</ecNumber>
    </recommendedName>
    <alternativeName>
        <fullName evidence="9">6-O-methylguanine-DNA methyltransferase</fullName>
        <shortName evidence="9">MGMT</shortName>
    </alternativeName>
    <alternativeName>
        <fullName evidence="9">O-6-methylguanine-DNA-alkyltransferase</fullName>
    </alternativeName>
</protein>
<comment type="catalytic activity">
    <reaction evidence="8 9">
        <text>a 6-O-methyl-2'-deoxyguanosine in DNA + L-cysteinyl-[protein] = S-methyl-L-cysteinyl-[protein] + a 2'-deoxyguanosine in DNA</text>
        <dbReference type="Rhea" id="RHEA:24000"/>
        <dbReference type="Rhea" id="RHEA-COMP:10131"/>
        <dbReference type="Rhea" id="RHEA-COMP:10132"/>
        <dbReference type="Rhea" id="RHEA-COMP:11367"/>
        <dbReference type="Rhea" id="RHEA-COMP:11368"/>
        <dbReference type="ChEBI" id="CHEBI:29950"/>
        <dbReference type="ChEBI" id="CHEBI:82612"/>
        <dbReference type="ChEBI" id="CHEBI:85445"/>
        <dbReference type="ChEBI" id="CHEBI:85448"/>
        <dbReference type="EC" id="2.1.1.63"/>
    </reaction>
</comment>
<dbReference type="NCBIfam" id="TIGR00589">
    <property type="entry name" value="ogt"/>
    <property type="match status" value="1"/>
</dbReference>
<evidence type="ECO:0000259" key="10">
    <source>
        <dbReference type="Pfam" id="PF01035"/>
    </source>
</evidence>
<evidence type="ECO:0000256" key="2">
    <source>
        <dbReference type="ARBA" id="ARBA00008711"/>
    </source>
</evidence>
<feature type="active site" description="Nucleophile; methyl group acceptor" evidence="9">
    <location>
        <position position="127"/>
    </location>
</feature>
<keyword evidence="3 9" id="KW-0963">Cytoplasm</keyword>
<gene>
    <name evidence="12" type="ORF">C0V70_12550</name>
</gene>
<evidence type="ECO:0000256" key="3">
    <source>
        <dbReference type="ARBA" id="ARBA00022490"/>
    </source>
</evidence>
<dbReference type="FunFam" id="1.10.10.10:FF:000214">
    <property type="entry name" value="Methylated-DNA--protein-cysteine methyltransferase"/>
    <property type="match status" value="1"/>
</dbReference>
<keyword evidence="4 9" id="KW-0489">Methyltransferase</keyword>
<keyword evidence="7 9" id="KW-0234">DNA repair</keyword>
<dbReference type="InterPro" id="IPR036217">
    <property type="entry name" value="MethylDNA_cys_MeTrfase_DNAb"/>
</dbReference>
<evidence type="ECO:0000313" key="12">
    <source>
        <dbReference type="EMBL" id="AUO00214.1"/>
    </source>
</evidence>
<dbReference type="InterPro" id="IPR036388">
    <property type="entry name" value="WH-like_DNA-bd_sf"/>
</dbReference>
<reference evidence="12 13" key="1">
    <citation type="submission" date="2018-01" db="EMBL/GenBank/DDBJ databases">
        <title>Complete genome sequence of Bacteriovorax stolpii DSM12778.</title>
        <authorList>
            <person name="Tang B."/>
            <person name="Chang J."/>
        </authorList>
    </citation>
    <scope>NUCLEOTIDE SEQUENCE [LARGE SCALE GENOMIC DNA]</scope>
    <source>
        <strain evidence="12 13">DSM 12778</strain>
    </source>
</reference>
<dbReference type="InterPro" id="IPR001497">
    <property type="entry name" value="MethylDNA_cys_MeTrfase_AS"/>
</dbReference>
<dbReference type="OrthoDB" id="5295094at2"/>
<keyword evidence="13" id="KW-1185">Reference proteome</keyword>
<evidence type="ECO:0000256" key="4">
    <source>
        <dbReference type="ARBA" id="ARBA00022603"/>
    </source>
</evidence>
<feature type="domain" description="Methylguanine DNA methyltransferase ribonuclease-like" evidence="11">
    <location>
        <begin position="10"/>
        <end position="72"/>
    </location>
</feature>
<dbReference type="GO" id="GO:0003908">
    <property type="term" value="F:methylated-DNA-[protein]-cysteine S-methyltransferase activity"/>
    <property type="evidence" value="ECO:0007669"/>
    <property type="project" value="UniProtKB-UniRule"/>
</dbReference>
<comment type="miscellaneous">
    <text evidence="9">This enzyme catalyzes only one turnover and therefore is not strictly catalytic. According to one definition, an enzyme is a biocatalyst that acts repeatedly and over many reaction cycles.</text>
</comment>
<dbReference type="Pfam" id="PF02870">
    <property type="entry name" value="Methyltransf_1N"/>
    <property type="match status" value="1"/>
</dbReference>
<proteinExistence type="inferred from homology"/>
<sequence length="158" mass="17667">MKTKLHQWKFHSVVGPIYLVVSEKGLRGAFWKKQDIPYANDLSEHPLLKKTIEELSEYLEGKRKTFSIELDLQGSAFQKSVWSALLKIPYGETCTYSDIARKIKNVKAVRAVGAANGKNPISIIIPCHRVIGSNGKLTGYAGGLKVKEKLLTLEKELL</sequence>
<dbReference type="PROSITE" id="PS00374">
    <property type="entry name" value="MGMT"/>
    <property type="match status" value="1"/>
</dbReference>
<evidence type="ECO:0000256" key="5">
    <source>
        <dbReference type="ARBA" id="ARBA00022679"/>
    </source>
</evidence>
<accession>A0A2K9NXG6</accession>
<dbReference type="SUPFAM" id="SSF53155">
    <property type="entry name" value="Methylated DNA-protein cysteine methyltransferase domain"/>
    <property type="match status" value="1"/>
</dbReference>
<dbReference type="RefSeq" id="WP_102245501.1">
    <property type="nucleotide sequence ID" value="NZ_CP025704.1"/>
</dbReference>
<dbReference type="GO" id="GO:0005737">
    <property type="term" value="C:cytoplasm"/>
    <property type="evidence" value="ECO:0007669"/>
    <property type="project" value="UniProtKB-SubCell"/>
</dbReference>
<dbReference type="GO" id="GO:0006307">
    <property type="term" value="P:DNA alkylation repair"/>
    <property type="evidence" value="ECO:0007669"/>
    <property type="project" value="UniProtKB-UniRule"/>
</dbReference>
<organism evidence="12 13">
    <name type="scientific">Bacteriovorax stolpii</name>
    <name type="common">Bdellovibrio stolpii</name>
    <dbReference type="NCBI Taxonomy" id="960"/>
    <lineage>
        <taxon>Bacteria</taxon>
        <taxon>Pseudomonadati</taxon>
        <taxon>Bdellovibrionota</taxon>
        <taxon>Bacteriovoracia</taxon>
        <taxon>Bacteriovoracales</taxon>
        <taxon>Bacteriovoracaceae</taxon>
        <taxon>Bacteriovorax</taxon>
    </lineage>
</organism>
<name>A0A2K9NXG6_BACTC</name>
<dbReference type="Pfam" id="PF01035">
    <property type="entry name" value="DNA_binding_1"/>
    <property type="match status" value="1"/>
</dbReference>
<evidence type="ECO:0000313" key="13">
    <source>
        <dbReference type="Proteomes" id="UP000235584"/>
    </source>
</evidence>
<dbReference type="EC" id="2.1.1.63" evidence="9"/>
<feature type="domain" description="Methylated-DNA-[protein]-cysteine S-methyltransferase DNA binding" evidence="10">
    <location>
        <begin position="76"/>
        <end position="155"/>
    </location>
</feature>
<evidence type="ECO:0000259" key="11">
    <source>
        <dbReference type="Pfam" id="PF02870"/>
    </source>
</evidence>
<comment type="subcellular location">
    <subcellularLocation>
        <location evidence="9">Cytoplasm</location>
    </subcellularLocation>
</comment>
<dbReference type="EMBL" id="CP025704">
    <property type="protein sequence ID" value="AUO00214.1"/>
    <property type="molecule type" value="Genomic_DNA"/>
</dbReference>
<comment type="function">
    <text evidence="9">Involved in the cellular defense against the biological effects of O6-methylguanine (O6-MeG) and O4-methylthymine (O4-MeT) in DNA. Repairs the methylated nucleobase in DNA by stoichiometrically transferring the methyl group to a cysteine residue in the enzyme. This is a suicide reaction: the enzyme is irreversibly inactivated.</text>
</comment>
<dbReference type="Gene3D" id="1.10.10.10">
    <property type="entry name" value="Winged helix-like DNA-binding domain superfamily/Winged helix DNA-binding domain"/>
    <property type="match status" value="1"/>
</dbReference>
<evidence type="ECO:0000256" key="1">
    <source>
        <dbReference type="ARBA" id="ARBA00001286"/>
    </source>
</evidence>
<dbReference type="KEGG" id="bsto:C0V70_12550"/>
<dbReference type="HAMAP" id="MF_00772">
    <property type="entry name" value="OGT"/>
    <property type="match status" value="1"/>
</dbReference>
<evidence type="ECO:0000256" key="6">
    <source>
        <dbReference type="ARBA" id="ARBA00022763"/>
    </source>
</evidence>
<dbReference type="InterPro" id="IPR014048">
    <property type="entry name" value="MethylDNA_cys_MeTrfase_DNA-bd"/>
</dbReference>
<dbReference type="AlphaFoldDB" id="A0A2K9NXG6"/>
<dbReference type="Proteomes" id="UP000235584">
    <property type="component" value="Chromosome"/>
</dbReference>
<dbReference type="SUPFAM" id="SSF46767">
    <property type="entry name" value="Methylated DNA-protein cysteine methyltransferase, C-terminal domain"/>
    <property type="match status" value="1"/>
</dbReference>
<dbReference type="CDD" id="cd06445">
    <property type="entry name" value="ATase"/>
    <property type="match status" value="1"/>
</dbReference>
<dbReference type="Gene3D" id="3.30.160.70">
    <property type="entry name" value="Methylated DNA-protein cysteine methyltransferase domain"/>
    <property type="match status" value="1"/>
</dbReference>
<keyword evidence="6 9" id="KW-0227">DNA damage</keyword>
<dbReference type="PANTHER" id="PTHR10815:SF5">
    <property type="entry name" value="METHYLATED-DNA--PROTEIN-CYSTEINE METHYLTRANSFERASE"/>
    <property type="match status" value="1"/>
</dbReference>
<comment type="similarity">
    <text evidence="2 9">Belongs to the MGMT family.</text>
</comment>
<dbReference type="InterPro" id="IPR008332">
    <property type="entry name" value="MethylG_MeTrfase_N"/>
</dbReference>